<feature type="chain" id="PRO_5026321047" evidence="2">
    <location>
        <begin position="21"/>
        <end position="469"/>
    </location>
</feature>
<evidence type="ECO:0000313" key="3">
    <source>
        <dbReference type="EMBL" id="QIK77888.1"/>
    </source>
</evidence>
<evidence type="ECO:0000256" key="2">
    <source>
        <dbReference type="SAM" id="SignalP"/>
    </source>
</evidence>
<keyword evidence="4" id="KW-1185">Reference proteome</keyword>
<feature type="region of interest" description="Disordered" evidence="1">
    <location>
        <begin position="357"/>
        <end position="380"/>
    </location>
</feature>
<dbReference type="SUPFAM" id="SSF159501">
    <property type="entry name" value="EreA/ChaN-like"/>
    <property type="match status" value="1"/>
</dbReference>
<evidence type="ECO:0000313" key="4">
    <source>
        <dbReference type="Proteomes" id="UP000503222"/>
    </source>
</evidence>
<dbReference type="EMBL" id="CP049869">
    <property type="protein sequence ID" value="QIK77888.1"/>
    <property type="molecule type" value="Genomic_DNA"/>
</dbReference>
<organism evidence="3 4">
    <name type="scientific">Sphingomonas piscis</name>
    <dbReference type="NCBI Taxonomy" id="2714943"/>
    <lineage>
        <taxon>Bacteria</taxon>
        <taxon>Pseudomonadati</taxon>
        <taxon>Pseudomonadota</taxon>
        <taxon>Alphaproteobacteria</taxon>
        <taxon>Sphingomonadales</taxon>
        <taxon>Sphingomonadaceae</taxon>
        <taxon>Sphingomonas</taxon>
    </lineage>
</organism>
<dbReference type="InterPro" id="IPR052036">
    <property type="entry name" value="Hydrolase/PRTase-associated"/>
</dbReference>
<dbReference type="CDD" id="cd14728">
    <property type="entry name" value="Ere-like"/>
    <property type="match status" value="1"/>
</dbReference>
<keyword evidence="2" id="KW-0732">Signal</keyword>
<proteinExistence type="predicted"/>
<dbReference type="Gene3D" id="3.40.1660.10">
    <property type="entry name" value="EreA-like (biosynthetic domain)"/>
    <property type="match status" value="1"/>
</dbReference>
<gene>
    <name evidence="3" type="ORF">G7077_02120</name>
</gene>
<reference evidence="3 4" key="1">
    <citation type="submission" date="2020-03" db="EMBL/GenBank/DDBJ databases">
        <title>Sphingomonas sp. nov., isolated from fish.</title>
        <authorList>
            <person name="Hyun D.-W."/>
            <person name="Bae J.-W."/>
        </authorList>
    </citation>
    <scope>NUCLEOTIDE SEQUENCE [LARGE SCALE GENOMIC DNA]</scope>
    <source>
        <strain evidence="3 4">HDW15B</strain>
    </source>
</reference>
<dbReference type="PANTHER" id="PTHR31299">
    <property type="entry name" value="ESTERASE, PUTATIVE (AFU_ORTHOLOGUE AFUA_1G05850)-RELATED"/>
    <property type="match status" value="1"/>
</dbReference>
<dbReference type="Gene3D" id="1.20.1440.30">
    <property type="entry name" value="Biosynthetic Protein domain"/>
    <property type="match status" value="1"/>
</dbReference>
<sequence>MTAKWLAALLALSSAQQAHSKQPTTAIADDAAARRWISAAGHRFNPSAVADADLRGIVERLNGAKVIGIGEATHGTHQDQAFKAELIKALVRSGAIDAVAVECNRAAGYGFDRYVVTGEGDPAALIRSPSFFSIWRNDAFAGLLLWLRAWNQTSQKPIRIYGIDVQESGDDADFALKTLARYSPVDADVLRRRLAPILPADGGRAPFLPDWVKNADAATIKRLLDAATGLEHELTSKTANGKNDEQVAEAVYAARAARQGLYAFEFDYAGADQKTIPIEYWGRRDRDMASNLLSRLGSGRAALWAQNSHIVWASPGWEDKGHVTTGVVLRRELKHDYRAVGFTWSRAVVRAVALPRKSPSPARGERVFSDSPARNDRPGDLGSVFSPLTGDGIWLDVSARPRTQALDRWAKRPVYWGLIGWRFDPNDFQTGGDPDLPPGTGYDVIVWHRRMSPARTWPDALPKETDSPQ</sequence>
<dbReference type="Gene3D" id="3.30.1870.10">
    <property type="entry name" value="EreA-like, domain 2"/>
    <property type="match status" value="1"/>
</dbReference>
<dbReference type="GO" id="GO:0046677">
    <property type="term" value="P:response to antibiotic"/>
    <property type="evidence" value="ECO:0007669"/>
    <property type="project" value="InterPro"/>
</dbReference>
<feature type="signal peptide" evidence="2">
    <location>
        <begin position="1"/>
        <end position="20"/>
    </location>
</feature>
<dbReference type="AlphaFoldDB" id="A0A6G7YMC1"/>
<name>A0A6G7YMC1_9SPHN</name>
<feature type="compositionally biased region" description="Basic and acidic residues" evidence="1">
    <location>
        <begin position="363"/>
        <end position="379"/>
    </location>
</feature>
<evidence type="ECO:0000256" key="1">
    <source>
        <dbReference type="SAM" id="MobiDB-lite"/>
    </source>
</evidence>
<dbReference type="RefSeq" id="WP_166410283.1">
    <property type="nucleotide sequence ID" value="NZ_CP049869.1"/>
</dbReference>
<dbReference type="InterPro" id="IPR007815">
    <property type="entry name" value="Emycin_Estase"/>
</dbReference>
<dbReference type="PANTHER" id="PTHR31299:SF0">
    <property type="entry name" value="ESTERASE, PUTATIVE (AFU_ORTHOLOGUE AFUA_1G05850)-RELATED"/>
    <property type="match status" value="1"/>
</dbReference>
<dbReference type="Proteomes" id="UP000503222">
    <property type="component" value="Chromosome"/>
</dbReference>
<dbReference type="KEGG" id="spii:G7077_02120"/>
<dbReference type="Pfam" id="PF05139">
    <property type="entry name" value="Erythro_esteras"/>
    <property type="match status" value="1"/>
</dbReference>
<accession>A0A6G7YMC1</accession>
<protein>
    <submittedName>
        <fullName evidence="3">Erythromycin esterase family protein</fullName>
    </submittedName>
</protein>